<dbReference type="InterPro" id="IPR003340">
    <property type="entry name" value="B3_DNA-bd"/>
</dbReference>
<comment type="subcellular location">
    <subcellularLocation>
        <location evidence="1">Nucleus</location>
    </subcellularLocation>
</comment>
<feature type="domain" description="TF-B3" evidence="7">
    <location>
        <begin position="31"/>
        <end position="124"/>
    </location>
</feature>
<keyword evidence="2" id="KW-0805">Transcription regulation</keyword>
<evidence type="ECO:0000256" key="2">
    <source>
        <dbReference type="ARBA" id="ARBA00023015"/>
    </source>
</evidence>
<reference evidence="8 9" key="1">
    <citation type="journal article" date="2021" name="BMC Genomics">
        <title>Datura genome reveals duplications of psychoactive alkaloid biosynthetic genes and high mutation rate following tissue culture.</title>
        <authorList>
            <person name="Rajewski A."/>
            <person name="Carter-House D."/>
            <person name="Stajich J."/>
            <person name="Litt A."/>
        </authorList>
    </citation>
    <scope>NUCLEOTIDE SEQUENCE [LARGE SCALE GENOMIC DNA]</scope>
    <source>
        <strain evidence="8">AR-01</strain>
    </source>
</reference>
<evidence type="ECO:0000256" key="4">
    <source>
        <dbReference type="ARBA" id="ARBA00023163"/>
    </source>
</evidence>
<dbReference type="PROSITE" id="PS50863">
    <property type="entry name" value="B3"/>
    <property type="match status" value="1"/>
</dbReference>
<keyword evidence="3" id="KW-0238">DNA-binding</keyword>
<gene>
    <name evidence="8" type="ORF">HAX54_036727</name>
</gene>
<evidence type="ECO:0000256" key="6">
    <source>
        <dbReference type="SAM" id="MobiDB-lite"/>
    </source>
</evidence>
<organism evidence="8 9">
    <name type="scientific">Datura stramonium</name>
    <name type="common">Jimsonweed</name>
    <name type="synonym">Common thornapple</name>
    <dbReference type="NCBI Taxonomy" id="4076"/>
    <lineage>
        <taxon>Eukaryota</taxon>
        <taxon>Viridiplantae</taxon>
        <taxon>Streptophyta</taxon>
        <taxon>Embryophyta</taxon>
        <taxon>Tracheophyta</taxon>
        <taxon>Spermatophyta</taxon>
        <taxon>Magnoliopsida</taxon>
        <taxon>eudicotyledons</taxon>
        <taxon>Gunneridae</taxon>
        <taxon>Pentapetalae</taxon>
        <taxon>asterids</taxon>
        <taxon>lamiids</taxon>
        <taxon>Solanales</taxon>
        <taxon>Solanaceae</taxon>
        <taxon>Solanoideae</taxon>
        <taxon>Datureae</taxon>
        <taxon>Datura</taxon>
    </lineage>
</organism>
<sequence length="189" mass="22132">MSNLGYVKFFRWFESTLQRQRRRQAHSDYSVPFELNNTIWSTRRTKRIPDTFVQKHGDELLDTVKLIVPTDDYWCVGVKKAGQMIWLHDGWQEFMEHHSVGYWYILLFKYGQNSCFNVHIFDLAATEIDCRLRSHGPDKLRDVGQDHPHGNEKIVGDKNGEEIVDPLNPEQGPESSPKSYELTHGAKRQ</sequence>
<name>A0ABS8SGQ9_DATST</name>
<keyword evidence="9" id="KW-1185">Reference proteome</keyword>
<proteinExistence type="predicted"/>
<evidence type="ECO:0000259" key="7">
    <source>
        <dbReference type="PROSITE" id="PS50863"/>
    </source>
</evidence>
<evidence type="ECO:0000313" key="8">
    <source>
        <dbReference type="EMBL" id="MCD7457980.1"/>
    </source>
</evidence>
<dbReference type="Proteomes" id="UP000823775">
    <property type="component" value="Unassembled WGS sequence"/>
</dbReference>
<dbReference type="EMBL" id="JACEIK010000489">
    <property type="protein sequence ID" value="MCD7457980.1"/>
    <property type="molecule type" value="Genomic_DNA"/>
</dbReference>
<evidence type="ECO:0000256" key="5">
    <source>
        <dbReference type="ARBA" id="ARBA00023242"/>
    </source>
</evidence>
<dbReference type="PANTHER" id="PTHR31920">
    <property type="entry name" value="B3 DOMAIN-CONTAINING"/>
    <property type="match status" value="1"/>
</dbReference>
<dbReference type="PANTHER" id="PTHR31920:SF37">
    <property type="entry name" value="B3 DOMAIN-CONTAINING TRANSCRIPTION FACTOR VRN1"/>
    <property type="match status" value="1"/>
</dbReference>
<comment type="caution">
    <text evidence="8">The sequence shown here is derived from an EMBL/GenBank/DDBJ whole genome shotgun (WGS) entry which is preliminary data.</text>
</comment>
<feature type="compositionally biased region" description="Basic and acidic residues" evidence="6">
    <location>
        <begin position="139"/>
        <end position="161"/>
    </location>
</feature>
<dbReference type="CDD" id="cd10017">
    <property type="entry name" value="B3_DNA"/>
    <property type="match status" value="1"/>
</dbReference>
<accession>A0ABS8SGQ9</accession>
<evidence type="ECO:0000256" key="1">
    <source>
        <dbReference type="ARBA" id="ARBA00004123"/>
    </source>
</evidence>
<keyword evidence="4" id="KW-0804">Transcription</keyword>
<feature type="region of interest" description="Disordered" evidence="6">
    <location>
        <begin position="139"/>
        <end position="189"/>
    </location>
</feature>
<evidence type="ECO:0000256" key="3">
    <source>
        <dbReference type="ARBA" id="ARBA00023125"/>
    </source>
</evidence>
<dbReference type="SMART" id="SM01019">
    <property type="entry name" value="B3"/>
    <property type="match status" value="1"/>
</dbReference>
<dbReference type="Gene3D" id="2.40.330.10">
    <property type="entry name" value="DNA-binding pseudobarrel domain"/>
    <property type="match status" value="1"/>
</dbReference>
<dbReference type="SUPFAM" id="SSF101936">
    <property type="entry name" value="DNA-binding pseudobarrel domain"/>
    <property type="match status" value="1"/>
</dbReference>
<protein>
    <recommendedName>
        <fullName evidence="7">TF-B3 domain-containing protein</fullName>
    </recommendedName>
</protein>
<dbReference type="Pfam" id="PF02362">
    <property type="entry name" value="B3"/>
    <property type="match status" value="1"/>
</dbReference>
<evidence type="ECO:0000313" key="9">
    <source>
        <dbReference type="Proteomes" id="UP000823775"/>
    </source>
</evidence>
<dbReference type="InterPro" id="IPR015300">
    <property type="entry name" value="DNA-bd_pseudobarrel_sf"/>
</dbReference>
<keyword evidence="5" id="KW-0539">Nucleus</keyword>
<dbReference type="InterPro" id="IPR050655">
    <property type="entry name" value="Plant_B3_domain"/>
</dbReference>